<accession>A0A1A8FNF7</accession>
<name>A0A1A8FNF7_9TELE</name>
<evidence type="ECO:0000313" key="1">
    <source>
        <dbReference type="EMBL" id="SBQ60542.1"/>
    </source>
</evidence>
<reference evidence="1" key="1">
    <citation type="submission" date="2016-05" db="EMBL/GenBank/DDBJ databases">
        <authorList>
            <person name="Lavstsen T."/>
            <person name="Jespersen J.S."/>
        </authorList>
    </citation>
    <scope>NUCLEOTIDE SEQUENCE</scope>
    <source>
        <tissue evidence="1">Brain</tissue>
    </source>
</reference>
<gene>
    <name evidence="1" type="primary">Nfu_g_1_002196</name>
</gene>
<dbReference type="EMBL" id="HAEB01014015">
    <property type="protein sequence ID" value="SBQ60542.1"/>
    <property type="molecule type" value="Transcribed_RNA"/>
</dbReference>
<protein>
    <submittedName>
        <fullName evidence="1">Uncharacterized protein</fullName>
    </submittedName>
</protein>
<organism evidence="1">
    <name type="scientific">Nothobranchius korthausae</name>
    <dbReference type="NCBI Taxonomy" id="1143690"/>
    <lineage>
        <taxon>Eukaryota</taxon>
        <taxon>Metazoa</taxon>
        <taxon>Chordata</taxon>
        <taxon>Craniata</taxon>
        <taxon>Vertebrata</taxon>
        <taxon>Euteleostomi</taxon>
        <taxon>Actinopterygii</taxon>
        <taxon>Neopterygii</taxon>
        <taxon>Teleostei</taxon>
        <taxon>Neoteleostei</taxon>
        <taxon>Acanthomorphata</taxon>
        <taxon>Ovalentaria</taxon>
        <taxon>Atherinomorphae</taxon>
        <taxon>Cyprinodontiformes</taxon>
        <taxon>Nothobranchiidae</taxon>
        <taxon>Nothobranchius</taxon>
    </lineage>
</organism>
<sequence>MRPLVTRAVKLYLQVIQHTVTTTTQQQVTSTDVVLELQETPSEVQQKLSCCEVLFPHSSCVCFLKKPSSLFLYSQEGGRVCVLSTFCVFGACFKLYIVDLFNAQVDYYTT</sequence>
<proteinExistence type="predicted"/>
<dbReference type="AlphaFoldDB" id="A0A1A8FNF7"/>
<reference evidence="1" key="2">
    <citation type="submission" date="2016-06" db="EMBL/GenBank/DDBJ databases">
        <title>The genome of a short-lived fish provides insights into sex chromosome evolution and the genetic control of aging.</title>
        <authorList>
            <person name="Reichwald K."/>
            <person name="Felder M."/>
            <person name="Petzold A."/>
            <person name="Koch P."/>
            <person name="Groth M."/>
            <person name="Platzer M."/>
        </authorList>
    </citation>
    <scope>NUCLEOTIDE SEQUENCE</scope>
    <source>
        <tissue evidence="1">Brain</tissue>
    </source>
</reference>
<feature type="non-terminal residue" evidence="1">
    <location>
        <position position="110"/>
    </location>
</feature>